<feature type="compositionally biased region" description="Polar residues" evidence="1">
    <location>
        <begin position="109"/>
        <end position="119"/>
    </location>
</feature>
<feature type="compositionally biased region" description="Acidic residues" evidence="1">
    <location>
        <begin position="162"/>
        <end position="173"/>
    </location>
</feature>
<dbReference type="EMBL" id="JALJOT010000006">
    <property type="protein sequence ID" value="KAK9909371.1"/>
    <property type="molecule type" value="Genomic_DNA"/>
</dbReference>
<keyword evidence="4" id="KW-1185">Reference proteome</keyword>
<feature type="compositionally biased region" description="Basic and acidic residues" evidence="1">
    <location>
        <begin position="29"/>
        <end position="59"/>
    </location>
</feature>
<proteinExistence type="predicted"/>
<organism evidence="3 4">
    <name type="scientific">Coccomyxa subellipsoidea</name>
    <dbReference type="NCBI Taxonomy" id="248742"/>
    <lineage>
        <taxon>Eukaryota</taxon>
        <taxon>Viridiplantae</taxon>
        <taxon>Chlorophyta</taxon>
        <taxon>core chlorophytes</taxon>
        <taxon>Trebouxiophyceae</taxon>
        <taxon>Trebouxiophyceae incertae sedis</taxon>
        <taxon>Coccomyxaceae</taxon>
        <taxon>Coccomyxa</taxon>
    </lineage>
</organism>
<accession>A0ABR2YR12</accession>
<protein>
    <recommendedName>
        <fullName evidence="2">Non-canonical E2 ubiquitin-conjugating enzyme C-terminal domain-containing protein</fullName>
    </recommendedName>
</protein>
<evidence type="ECO:0000313" key="4">
    <source>
        <dbReference type="Proteomes" id="UP001491310"/>
    </source>
</evidence>
<dbReference type="PANTHER" id="PTHR31560">
    <property type="entry name" value="UPF0652 PROTEIN C16A11.03C-RELATED"/>
    <property type="match status" value="1"/>
</dbReference>
<dbReference type="PANTHER" id="PTHR31560:SF0">
    <property type="entry name" value="UPF0652 PROTEIN C22H10.08"/>
    <property type="match status" value="1"/>
</dbReference>
<dbReference type="InterPro" id="IPR018553">
    <property type="entry name" value="E2_Ub-conjug_enz"/>
</dbReference>
<sequence length="645" mass="72087">MASGSDALFSVLDADESEAAADNGGTPMRTEDGDHKTDDDFYEEHQARLKAEAEAENATRRLAAGEGGSNLSDVGTHVQALKEKLEEAVTEARAFAAQQKADAERTKRSFSQADLQTADSDVEMKRMRESEDDSELTGGAEEQPSASHAANGRGGAARPGYDEADTDDADDADAAAGPRSAGFLERSRFIPLRLSGDERRLLHLLEAALSVSSYTDKVDILSWRNKTQRVHVQVKDICAILSGLVVAQDYKKGQALVVNRNFADNAEWFQNVFEVGRRFKIMNPDRMRSEYGKLIYMLMDSADRDLQELLEFRCVRPLRTVHSLLAERGGLALLADGLMERATAEIVAGDRPRAEVQRDIKQKERAREALVRKHRSTQLSEEDILRCIYSISDNNSYLLFNRDPVDRIIDYLRQHFRPDGTESGASLAISGGLGGARLTHSHERQYHYVLQSLTLWREISHEMFKLWCLAENDLLRESNSYRLVNTGQGLNRVQQAPSVSKAMHAILWRCQERLGQWVGSSVIHLGDHNVPNALMFIDKYTQVPRILNPVVLVLDSLPKYCKDPHLNNYVNSVFGSVEGCRKAILLDFFRHAFDGSGADNFFDAGSCIDGRLTSAWNWGSKIEKKNYYPIFKVAGFVGFDGEFKG</sequence>
<comment type="caution">
    <text evidence="3">The sequence shown here is derived from an EMBL/GenBank/DDBJ whole genome shotgun (WGS) entry which is preliminary data.</text>
</comment>
<name>A0ABR2YR12_9CHLO</name>
<dbReference type="Proteomes" id="UP001491310">
    <property type="component" value="Unassembled WGS sequence"/>
</dbReference>
<feature type="region of interest" description="Disordered" evidence="1">
    <location>
        <begin position="1"/>
        <end position="73"/>
    </location>
</feature>
<gene>
    <name evidence="3" type="ORF">WJX75_001113</name>
</gene>
<evidence type="ECO:0000313" key="3">
    <source>
        <dbReference type="EMBL" id="KAK9909371.1"/>
    </source>
</evidence>
<evidence type="ECO:0000259" key="2">
    <source>
        <dbReference type="Pfam" id="PF09418"/>
    </source>
</evidence>
<feature type="domain" description="Non-canonical E2 ubiquitin-conjugating enzyme C-terminal" evidence="2">
    <location>
        <begin position="186"/>
        <end position="641"/>
    </location>
</feature>
<reference evidence="3 4" key="1">
    <citation type="journal article" date="2024" name="Nat. Commun.">
        <title>Phylogenomics reveals the evolutionary origins of lichenization in chlorophyte algae.</title>
        <authorList>
            <person name="Puginier C."/>
            <person name="Libourel C."/>
            <person name="Otte J."/>
            <person name="Skaloud P."/>
            <person name="Haon M."/>
            <person name="Grisel S."/>
            <person name="Petersen M."/>
            <person name="Berrin J.G."/>
            <person name="Delaux P.M."/>
            <person name="Dal Grande F."/>
            <person name="Keller J."/>
        </authorList>
    </citation>
    <scope>NUCLEOTIDE SEQUENCE [LARGE SCALE GENOMIC DNA]</scope>
    <source>
        <strain evidence="3 4">SAG 216-7</strain>
    </source>
</reference>
<feature type="region of interest" description="Disordered" evidence="1">
    <location>
        <begin position="96"/>
        <end position="179"/>
    </location>
</feature>
<evidence type="ECO:0000256" key="1">
    <source>
        <dbReference type="SAM" id="MobiDB-lite"/>
    </source>
</evidence>
<dbReference type="Pfam" id="PF09418">
    <property type="entry name" value="DUF2009"/>
    <property type="match status" value="1"/>
</dbReference>
<dbReference type="InterPro" id="IPR057668">
    <property type="entry name" value="E2_Ub-conjug_enz_C"/>
</dbReference>